<evidence type="ECO:0000313" key="5">
    <source>
        <dbReference type="Proteomes" id="UP000580474"/>
    </source>
</evidence>
<dbReference type="InterPro" id="IPR024370">
    <property type="entry name" value="PBP_domain"/>
</dbReference>
<dbReference type="PANTHER" id="PTHR30570">
    <property type="entry name" value="PERIPLASMIC PHOSPHATE BINDING COMPONENT OF PHOSPHATE ABC TRANSPORTER"/>
    <property type="match status" value="1"/>
</dbReference>
<dbReference type="Proteomes" id="UP000580474">
    <property type="component" value="Unassembled WGS sequence"/>
</dbReference>
<dbReference type="PANTHER" id="PTHR30570:SF1">
    <property type="entry name" value="PHOSPHATE-BINDING PROTEIN PSTS"/>
    <property type="match status" value="1"/>
</dbReference>
<gene>
    <name evidence="4" type="ORF">BJ969_002339</name>
</gene>
<keyword evidence="1" id="KW-0732">Signal</keyword>
<proteinExistence type="predicted"/>
<feature type="domain" description="PBP" evidence="3">
    <location>
        <begin position="229"/>
        <end position="375"/>
    </location>
</feature>
<name>A0A840NE57_9PSEU</name>
<dbReference type="EMBL" id="JACHIV010000001">
    <property type="protein sequence ID" value="MBB5069251.1"/>
    <property type="molecule type" value="Genomic_DNA"/>
</dbReference>
<keyword evidence="5" id="KW-1185">Reference proteome</keyword>
<organism evidence="4 5">
    <name type="scientific">Saccharopolyspora gloriosae</name>
    <dbReference type="NCBI Taxonomy" id="455344"/>
    <lineage>
        <taxon>Bacteria</taxon>
        <taxon>Bacillati</taxon>
        <taxon>Actinomycetota</taxon>
        <taxon>Actinomycetes</taxon>
        <taxon>Pseudonocardiales</taxon>
        <taxon>Pseudonocardiaceae</taxon>
        <taxon>Saccharopolyspora</taxon>
    </lineage>
</organism>
<dbReference type="Gene3D" id="3.40.190.10">
    <property type="entry name" value="Periplasmic binding protein-like II"/>
    <property type="match status" value="1"/>
</dbReference>
<keyword evidence="2" id="KW-0812">Transmembrane</keyword>
<evidence type="ECO:0000259" key="3">
    <source>
        <dbReference type="Pfam" id="PF12849"/>
    </source>
</evidence>
<evidence type="ECO:0000256" key="1">
    <source>
        <dbReference type="ARBA" id="ARBA00022729"/>
    </source>
</evidence>
<dbReference type="SUPFAM" id="SSF53850">
    <property type="entry name" value="Periplasmic binding protein-like II"/>
    <property type="match status" value="1"/>
</dbReference>
<dbReference type="InterPro" id="IPR050811">
    <property type="entry name" value="Phosphate_ABC_transporter"/>
</dbReference>
<evidence type="ECO:0000313" key="4">
    <source>
        <dbReference type="EMBL" id="MBB5069251.1"/>
    </source>
</evidence>
<comment type="caution">
    <text evidence="4">The sequence shown here is derived from an EMBL/GenBank/DDBJ whole genome shotgun (WGS) entry which is preliminary data.</text>
</comment>
<reference evidence="4 5" key="1">
    <citation type="submission" date="2020-08" db="EMBL/GenBank/DDBJ databases">
        <title>Sequencing the genomes of 1000 actinobacteria strains.</title>
        <authorList>
            <person name="Klenk H.-P."/>
        </authorList>
    </citation>
    <scope>NUCLEOTIDE SEQUENCE [LARGE SCALE GENOMIC DNA]</scope>
    <source>
        <strain evidence="4 5">DSM 45582</strain>
    </source>
</reference>
<feature type="transmembrane region" description="Helical" evidence="2">
    <location>
        <begin position="6"/>
        <end position="27"/>
    </location>
</feature>
<accession>A0A840NE57</accession>
<protein>
    <recommendedName>
        <fullName evidence="3">PBP domain-containing protein</fullName>
    </recommendedName>
</protein>
<keyword evidence="2" id="KW-0472">Membrane</keyword>
<sequence>MSDFPWEIALAALGVLVPIGLALYEFAVVGRKRLGYRVQMDTTATDAVHSMYETTGALQQLRRDGDGEPLVAPSFVLLRIENDGATNIVPEDYSVLDDDKVGIRVHFPGRHVAGMVVTELSSDFLRPSFGPNSGLHVHDDVIELPKVPLNRGAHYKVLAALDHAPDAEAEAEPKVVGGIRGGVDTGAIRETSNHGRAPRRILALVFFLVLIVLGQLAVAQLTPRGSLECAQGELTLTGSSAFKAVGEAAAKSYVDSCPQAKIKSSFSDSGGGLTTLTAAGDAAQDGHPEMISFSDGKKPDDMPMLIPRPIALSLFSLVINEEAEVQDLTADQIRDLYAGRIDNWEQVGGADLPVRLVTRDLDSGTRTALTERVLDGA</sequence>
<feature type="transmembrane region" description="Helical" evidence="2">
    <location>
        <begin position="201"/>
        <end position="221"/>
    </location>
</feature>
<dbReference type="Pfam" id="PF12849">
    <property type="entry name" value="PBP_like_2"/>
    <property type="match status" value="1"/>
</dbReference>
<keyword evidence="2" id="KW-1133">Transmembrane helix</keyword>
<dbReference type="AlphaFoldDB" id="A0A840NE57"/>
<evidence type="ECO:0000256" key="2">
    <source>
        <dbReference type="SAM" id="Phobius"/>
    </source>
</evidence>